<dbReference type="AlphaFoldDB" id="A0A494VTF5"/>
<dbReference type="InterPro" id="IPR003018">
    <property type="entry name" value="GAF"/>
</dbReference>
<dbReference type="KEGG" id="muh:HYN43_024425"/>
<evidence type="ECO:0000256" key="6">
    <source>
        <dbReference type="ARBA" id="ARBA00023012"/>
    </source>
</evidence>
<proteinExistence type="predicted"/>
<dbReference type="InterPro" id="IPR036097">
    <property type="entry name" value="HisK_dim/P_sf"/>
</dbReference>
<dbReference type="RefSeq" id="WP_119406514.1">
    <property type="nucleotide sequence ID" value="NZ_CP032869.1"/>
</dbReference>
<dbReference type="PANTHER" id="PTHR43711:SF31">
    <property type="entry name" value="HISTIDINE KINASE"/>
    <property type="match status" value="1"/>
</dbReference>
<dbReference type="InterPro" id="IPR050736">
    <property type="entry name" value="Sensor_HK_Regulatory"/>
</dbReference>
<evidence type="ECO:0000259" key="7">
    <source>
        <dbReference type="PROSITE" id="PS50109"/>
    </source>
</evidence>
<keyword evidence="5" id="KW-0418">Kinase</keyword>
<name>A0A494VTF5_9SPHI</name>
<sequence length="402" mass="44903">MPTPPIPQNEMDRLLSLSDFDLDYAEYKDNFKDLAKLAAKVAGTEISLVNLIDSFTQWSISGHGLEIEQMPREDSVCQYTIINGEHFEVEDLQNDERFKDKFYVTDEPKLRYYYGIPLKTKSNHNIGALCVLDKNARELSPEKVELLKIIADEIVSRLYDIKVISKLKNKLTEARETQKKVAHDIRGPLSGIIGLAQLIAEQGEDNQIEEVLEFMQLIHRSGRSILDLADEILSADKKDLKPAANSNEFTLLVFKDKLERLFIPQARNKNIQLTVSTSANSEQIPLAKNKLLQITGNLISNAIKFTPPGGHVEVELSLEVNDTDSTLQIRVKDNGTGIDEKGIEKILQGNATSTEGTASEAGFGFGLALVKHLIDTLNGSVNIYSKPNEGSVFEVRLPQIRQ</sequence>
<dbReference type="Gene3D" id="1.10.287.130">
    <property type="match status" value="1"/>
</dbReference>
<dbReference type="OrthoDB" id="9811889at2"/>
<dbReference type="EMBL" id="CP032869">
    <property type="protein sequence ID" value="AYL98234.1"/>
    <property type="molecule type" value="Genomic_DNA"/>
</dbReference>
<protein>
    <recommendedName>
        <fullName evidence="2">histidine kinase</fullName>
        <ecNumber evidence="2">2.7.13.3</ecNumber>
    </recommendedName>
</protein>
<evidence type="ECO:0000313" key="9">
    <source>
        <dbReference type="Proteomes" id="UP000270046"/>
    </source>
</evidence>
<dbReference type="InterPro" id="IPR003594">
    <property type="entry name" value="HATPase_dom"/>
</dbReference>
<dbReference type="SMART" id="SM00387">
    <property type="entry name" value="HATPase_c"/>
    <property type="match status" value="1"/>
</dbReference>
<dbReference type="InterPro" id="IPR029016">
    <property type="entry name" value="GAF-like_dom_sf"/>
</dbReference>
<keyword evidence="4" id="KW-0808">Transferase</keyword>
<dbReference type="PANTHER" id="PTHR43711">
    <property type="entry name" value="TWO-COMPONENT HISTIDINE KINASE"/>
    <property type="match status" value="1"/>
</dbReference>
<dbReference type="CDD" id="cd00082">
    <property type="entry name" value="HisKA"/>
    <property type="match status" value="1"/>
</dbReference>
<evidence type="ECO:0000256" key="5">
    <source>
        <dbReference type="ARBA" id="ARBA00022777"/>
    </source>
</evidence>
<dbReference type="Gene3D" id="3.30.565.10">
    <property type="entry name" value="Histidine kinase-like ATPase, C-terminal domain"/>
    <property type="match status" value="1"/>
</dbReference>
<organism evidence="8 9">
    <name type="scientific">Mucilaginibacter celer</name>
    <dbReference type="NCBI Taxonomy" id="2305508"/>
    <lineage>
        <taxon>Bacteria</taxon>
        <taxon>Pseudomonadati</taxon>
        <taxon>Bacteroidota</taxon>
        <taxon>Sphingobacteriia</taxon>
        <taxon>Sphingobacteriales</taxon>
        <taxon>Sphingobacteriaceae</taxon>
        <taxon>Mucilaginibacter</taxon>
    </lineage>
</organism>
<dbReference type="PRINTS" id="PR00344">
    <property type="entry name" value="BCTRLSENSOR"/>
</dbReference>
<evidence type="ECO:0000256" key="2">
    <source>
        <dbReference type="ARBA" id="ARBA00012438"/>
    </source>
</evidence>
<comment type="catalytic activity">
    <reaction evidence="1">
        <text>ATP + protein L-histidine = ADP + protein N-phospho-L-histidine.</text>
        <dbReference type="EC" id="2.7.13.3"/>
    </reaction>
</comment>
<dbReference type="SMART" id="SM00388">
    <property type="entry name" value="HisKA"/>
    <property type="match status" value="1"/>
</dbReference>
<dbReference type="SUPFAM" id="SSF47384">
    <property type="entry name" value="Homodimeric domain of signal transducing histidine kinase"/>
    <property type="match status" value="1"/>
</dbReference>
<keyword evidence="3" id="KW-0597">Phosphoprotein</keyword>
<dbReference type="InterPro" id="IPR036890">
    <property type="entry name" value="HATPase_C_sf"/>
</dbReference>
<dbReference type="SMART" id="SM00065">
    <property type="entry name" value="GAF"/>
    <property type="match status" value="1"/>
</dbReference>
<evidence type="ECO:0000313" key="8">
    <source>
        <dbReference type="EMBL" id="AYL98234.1"/>
    </source>
</evidence>
<dbReference type="PROSITE" id="PS50109">
    <property type="entry name" value="HIS_KIN"/>
    <property type="match status" value="1"/>
</dbReference>
<dbReference type="SUPFAM" id="SSF55874">
    <property type="entry name" value="ATPase domain of HSP90 chaperone/DNA topoisomerase II/histidine kinase"/>
    <property type="match status" value="1"/>
</dbReference>
<gene>
    <name evidence="8" type="ORF">HYN43_024425</name>
</gene>
<dbReference type="SUPFAM" id="SSF55781">
    <property type="entry name" value="GAF domain-like"/>
    <property type="match status" value="1"/>
</dbReference>
<reference evidence="8 9" key="1">
    <citation type="submission" date="2018-10" db="EMBL/GenBank/DDBJ databases">
        <title>Genome sequencing of Mucilaginibacter sp. HYN0043.</title>
        <authorList>
            <person name="Kim M."/>
            <person name="Yi H."/>
        </authorList>
    </citation>
    <scope>NUCLEOTIDE SEQUENCE [LARGE SCALE GENOMIC DNA]</scope>
    <source>
        <strain evidence="8 9">HYN0043</strain>
    </source>
</reference>
<dbReference type="GO" id="GO:0000155">
    <property type="term" value="F:phosphorelay sensor kinase activity"/>
    <property type="evidence" value="ECO:0007669"/>
    <property type="project" value="InterPro"/>
</dbReference>
<evidence type="ECO:0000256" key="1">
    <source>
        <dbReference type="ARBA" id="ARBA00000085"/>
    </source>
</evidence>
<dbReference type="EC" id="2.7.13.3" evidence="2"/>
<accession>A0A494VTF5</accession>
<dbReference type="Pfam" id="PF02518">
    <property type="entry name" value="HATPase_c"/>
    <property type="match status" value="1"/>
</dbReference>
<dbReference type="InterPro" id="IPR005467">
    <property type="entry name" value="His_kinase_dom"/>
</dbReference>
<dbReference type="Pfam" id="PF01590">
    <property type="entry name" value="GAF"/>
    <property type="match status" value="1"/>
</dbReference>
<evidence type="ECO:0000256" key="4">
    <source>
        <dbReference type="ARBA" id="ARBA00022679"/>
    </source>
</evidence>
<dbReference type="CDD" id="cd00075">
    <property type="entry name" value="HATPase"/>
    <property type="match status" value="1"/>
</dbReference>
<evidence type="ECO:0000256" key="3">
    <source>
        <dbReference type="ARBA" id="ARBA00022553"/>
    </source>
</evidence>
<feature type="domain" description="Histidine kinase" evidence="7">
    <location>
        <begin position="180"/>
        <end position="401"/>
    </location>
</feature>
<dbReference type="InterPro" id="IPR003661">
    <property type="entry name" value="HisK_dim/P_dom"/>
</dbReference>
<dbReference type="Gene3D" id="3.30.450.40">
    <property type="match status" value="1"/>
</dbReference>
<keyword evidence="6" id="KW-0902">Two-component regulatory system</keyword>
<keyword evidence="9" id="KW-1185">Reference proteome</keyword>
<dbReference type="InterPro" id="IPR004358">
    <property type="entry name" value="Sig_transdc_His_kin-like_C"/>
</dbReference>
<dbReference type="Pfam" id="PF00512">
    <property type="entry name" value="HisKA"/>
    <property type="match status" value="1"/>
</dbReference>
<dbReference type="Proteomes" id="UP000270046">
    <property type="component" value="Chromosome"/>
</dbReference>